<proteinExistence type="predicted"/>
<name>A0AAN7S3X9_MYCAM</name>
<protein>
    <submittedName>
        <fullName evidence="1">Uncharacterized protein</fullName>
    </submittedName>
</protein>
<keyword evidence="2" id="KW-1185">Reference proteome</keyword>
<organism evidence="1 2">
    <name type="scientific">Mycteria americana</name>
    <name type="common">Wood stork</name>
    <dbReference type="NCBI Taxonomy" id="33587"/>
    <lineage>
        <taxon>Eukaryota</taxon>
        <taxon>Metazoa</taxon>
        <taxon>Chordata</taxon>
        <taxon>Craniata</taxon>
        <taxon>Vertebrata</taxon>
        <taxon>Euteleostomi</taxon>
        <taxon>Archelosauria</taxon>
        <taxon>Archosauria</taxon>
        <taxon>Dinosauria</taxon>
        <taxon>Saurischia</taxon>
        <taxon>Theropoda</taxon>
        <taxon>Coelurosauria</taxon>
        <taxon>Aves</taxon>
        <taxon>Neognathae</taxon>
        <taxon>Neoaves</taxon>
        <taxon>Aequornithes</taxon>
        <taxon>Ciconiiformes</taxon>
        <taxon>Ciconiidae</taxon>
        <taxon>Mycteria</taxon>
    </lineage>
</organism>
<comment type="caution">
    <text evidence="1">The sequence shown here is derived from an EMBL/GenBank/DDBJ whole genome shotgun (WGS) entry which is preliminary data.</text>
</comment>
<dbReference type="Proteomes" id="UP001333110">
    <property type="component" value="Unassembled WGS sequence"/>
</dbReference>
<evidence type="ECO:0000313" key="2">
    <source>
        <dbReference type="Proteomes" id="UP001333110"/>
    </source>
</evidence>
<reference evidence="1 2" key="1">
    <citation type="journal article" date="2023" name="J. Hered.">
        <title>Chromosome-level genome of the wood stork (Mycteria americana) provides insight into avian chromosome evolution.</title>
        <authorList>
            <person name="Flamio R. Jr."/>
            <person name="Ramstad K.M."/>
        </authorList>
    </citation>
    <scope>NUCLEOTIDE SEQUENCE [LARGE SCALE GENOMIC DNA]</scope>
    <source>
        <strain evidence="1">JAX WOST 10</strain>
    </source>
</reference>
<sequence>MVGLNDLKVCQEVFLTIETVPVQSTPDFSSMLHSSFAYGIQNKYRKAAIKCPQSLPFSRLTNPNSLSLSSQERCSIPLIIFVALLWTHSKRSMSFLYWGPNSWMQLSRSQLENMCFSVLVYTNIRSFALRLRDNWLLNFSLDQPGQTEPGSGLEAGQTAPRAWAGALGRLTALGFEGLTDVRVLVMKRVWGQAGRGCLLGNPCPGELERRASTCCRGGDVCASAVGVCVGAGDGTASRADLCSRTCVHSVRLPSGSRPVAPQPCGPAPRPALKRVAVAERAAEALPQPSRDWNKHNS</sequence>
<accession>A0AAN7S3X9</accession>
<evidence type="ECO:0000313" key="1">
    <source>
        <dbReference type="EMBL" id="KAK4827585.1"/>
    </source>
</evidence>
<gene>
    <name evidence="1" type="ORF">QYF61_019487</name>
</gene>
<feature type="non-terminal residue" evidence="1">
    <location>
        <position position="297"/>
    </location>
</feature>
<dbReference type="AlphaFoldDB" id="A0AAN7S3X9"/>
<dbReference type="EMBL" id="JAUNZN010000002">
    <property type="protein sequence ID" value="KAK4827585.1"/>
    <property type="molecule type" value="Genomic_DNA"/>
</dbReference>